<dbReference type="Gene3D" id="2.60.40.10">
    <property type="entry name" value="Immunoglobulins"/>
    <property type="match status" value="13"/>
</dbReference>
<reference evidence="9" key="1">
    <citation type="submission" date="2021-01" db="EMBL/GenBank/DDBJ databases">
        <title>Whole genome shotgun sequence of Actinoplanes cyaneus NBRC 14990.</title>
        <authorList>
            <person name="Komaki H."/>
            <person name="Tamura T."/>
        </authorList>
    </citation>
    <scope>NUCLEOTIDE SEQUENCE</scope>
    <source>
        <strain evidence="9">NBRC 14990</strain>
    </source>
</reference>
<feature type="region of interest" description="Disordered" evidence="7">
    <location>
        <begin position="419"/>
        <end position="438"/>
    </location>
</feature>
<dbReference type="PROSITE" id="PS00503">
    <property type="entry name" value="PECTINESTERASE_2"/>
    <property type="match status" value="1"/>
</dbReference>
<dbReference type="SMART" id="SM00060">
    <property type="entry name" value="FN3"/>
    <property type="match status" value="13"/>
</dbReference>
<proteinExistence type="inferred from homology"/>
<name>A0A919IN91_9ACTN</name>
<evidence type="ECO:0000256" key="3">
    <source>
        <dbReference type="ARBA" id="ARBA00023085"/>
    </source>
</evidence>
<dbReference type="EMBL" id="BOMH01000045">
    <property type="protein sequence ID" value="GID68352.1"/>
    <property type="molecule type" value="Genomic_DNA"/>
</dbReference>
<evidence type="ECO:0000313" key="9">
    <source>
        <dbReference type="EMBL" id="GID68352.1"/>
    </source>
</evidence>
<evidence type="ECO:0000256" key="2">
    <source>
        <dbReference type="ARBA" id="ARBA00022801"/>
    </source>
</evidence>
<sequence>MLQGQAKPSRSVGLWSAHRRYGPLALAALVVLAGVGGLSVAAAAAPDTTAPGVPGSLKTAYYGRVGVSVSWGKVSASDTAGYRVYRSAGKTIVPATDLLGSTTALTFTDTTAAADKTYYYAVAAMDASGNQSKPSSAITVKTVDTAAPDKPANLKLSASAAGVAVSWTATGAVPDLAGYVVARSSSSGGTFSQLTASPYTATSFLDTTAPAGSTSYYRVTAVDRTGNASSAATASATRPASITTAPPAPTGFKATAAATGGATLTWTANSGTATTGYVVTRAGAAAGPYTTVTATPVTGTSYTDVTAPAGATAYYRLTAVNAAGSSAPVSASVTIPKDTTPPAKPGSLKLTAATSGITLTWPAVTGSADLRGYLVYRASSSSGAYSQLTATALTASTFTDTTAPAGAASYYRVTAVDTSGNASSPATGSATRPVDRTVPPATPAGFKAVAGSTGGVVLTWTANASGTTTGYVVSRAAAVTGPFTALTATPTTGTTLTDSGAPTGATSYYQLTAVNGTGASPAASASVALPVDTKAPATPSSPKATVATAGMTVTWAANKETDLAGYTVQKRNGDGVYVAYLPAAGATLAATTFTDPTITEGTHAYFRIRAVDTTGNISAYVSVTAANPMVKPAAPTGVKAAPSADHGITLTWTANKETDLAGYSISRSSSSGGSYVVLGTLTAAKAGTAPAFTDTSAPKGVAQYYRVTALDLVGNVSAVSGTASATSATDPIALPVDYAHLYVAADGANGAYRTIAAALAAVPATNLQPTMITIAPGTYHETFEVTSPNVVLVGATGDPADVVIADDKASGTADPAGGTYGTADSATVFVSAKNVTLRNLTVANTFDEKAHPEITSQQAVALRVEGDRFTADHVRLLGNQDTLLADTPKPTTRSRQYYVDSYIEGDVDYVFGAADAVFDRVTLRSLDRGKSDNGAITAASTDTGSKYGFLFVNSKVTSAAPAGTVHLGRPWHPSADPDAIGSVVFADTWLPAAIATDAPWEDMATADSTGTKVNFRWQDARFAEYRSIGPGATPNANRPQLTASQAANATPAKYLAGSDGWSPMLPASTAAPASPSGLVAATDTRVVHLTWNDDTSADVIGWNVYRADAGTATLTKVAGVVSPTFSDTTVTNGASYSYAVTAVSRGGAESPATIGATVEVAAAPLVTDLTVDPAATPDGTTTFTTLTAALAAAPAGTATDPTVISVAKGTYREYLTVAKPYLVIVGATGTATDVVIDGNRAAGTPIPGAAPNPDGTVATYGTSGSATVVVTGNAVQMRDLTIQNSYQEGTYASGQAVALRTTGDKLVFDDVRLLGNQDTLYANSPAATTPSRVYFHDAYIEGDVDFLFGRATAVFDHSTLKALDHATSPNGAVTAASTDISQKYGFLITASRIIGSAPDGSQNLGRPWQPGKSQADGTSVKDDNALGQVVVRDSWLGSVVSGTATWTNMVNSGVTTDWHTARFAEYANTGPGSTTTASADRPQLTAEQAREYTAAAYLAGTDGWNPVADAATDVAPAAVTGLVAGGADKAVTLTWNDSVESDVTGYRVYRAAAGSVSTDPDQLVATVTKAAYTDKAVTNGVTYTYTVVAVDAAGNAAPASEAATATANVVPLVADVTVAADGSGDHTTLQAAVNAAPAGTAARPTVILVKPGTYRQVVTIAKPYLVIAGTSGNARDVVLTFDNANGTPAGPTTCPSVTTATCGTSGSFTVAITASNVTVRDLTIANTFDSARHPEIGSYNTQAVALKATGDRQVYRNVRLLSVQDTLLADSAGAISATGGGYARQYYYDSFIEGNVDFVFGRATAVFDRVTIHATTHNGGTIFAPSTASKNPYGYLVTNSRIVSANDPGTFALGRPWAGWADGTQPDNSRGQLTIRDTTVNDGIDAAKPWADFAPLQWADGRFTEYHNTGAGAAVNTNRPQLSDADATTRTAAAYLAGTDGWNPVADAAADVAPAAPGGVAARGGAGQVTLSWDENTESDVTGYHVYRVEGTGAVPVDAAHQVGGGLLTKAGLVDTGLTNGTTYGYVVVAIDAPEHASAASATVTAKPALHVDATVRADGTGGYPTLQAAIDAAPGTANWVVSVSPGTYPGPVTVAKANVTLVGATGDPADVVITNGTSAAALSVTGSGVTVSGVTVQNTTASGAAPAVSMSGDKVLLEHVVLKGTNRTVFADTSTYTAAARQMIQNSAIEGTGDIVLGRATLVIDKTTIKVKGSGGTVLTPSTAGTYKGMLLINSTVETPAGVTGVQLGRPYRAWGDQYTPNSVGQAVVRDTALGAGLDTAKPWGTGPAGEPWTLGRLFEYANTGDGAAVNDNRPQLSPADSVPVTVADWLGAATWYPAVAAPAAPADVTAPATPGSLTATAGDAAIGLTWVAGGDKDLAGYRLYRSTGTAVAIGPATLVASGLTGTSHRDSGLANGTAYTYALVAVDAAGNTSAPATVRATPADSAPPAAPAGLKAGAGDGKVTLTWNANREGDLAGYNVYSGSTKLNGALITGSTYTVTGLDNGTTYRYTVTAVDAAGNESAVSAQVEGVPAPGDSTAPTVPAGLRTILGKGSVTVTWSAVGDGDLAGYDVYRSTGRAAPNLLAAGLTGTSFTDVTGAAGTAYSYTVVATDTAGNASEASAAVSATPVKVDIVVAADGSGDATTVAAGIALLADNADYTTQGYRVVLVKPGTYPGVIASGNRYGVTLLGATTDPADTVVTAGGTGAVATATLSGNQWTLRNLTVANTNGAATPGAQATALQVKSGDKDVFDNVRFLGDKQTLLLSTANVTTYSRMYFHDAYLEGGADLVLGRAVAVFDHSTFHVLARSGASITDSSISSASPYGFLITDSTIVTDGPANSVYLGRPYSTTGQAQVVVRDSVLGAAVNTAQPWNNWDAATPWTAGRFFEHRNSGPGAAVVSAATRPMLPDADAATYTAPKYLAGADGWNPTVS</sequence>
<dbReference type="GO" id="GO:0009279">
    <property type="term" value="C:cell outer membrane"/>
    <property type="evidence" value="ECO:0007669"/>
    <property type="project" value="TreeGrafter"/>
</dbReference>
<evidence type="ECO:0000256" key="1">
    <source>
        <dbReference type="ARBA" id="ARBA00008891"/>
    </source>
</evidence>
<feature type="domain" description="Fibronectin type-III" evidence="8">
    <location>
        <begin position="147"/>
        <end position="247"/>
    </location>
</feature>
<dbReference type="CDD" id="cd00063">
    <property type="entry name" value="FN3"/>
    <property type="match status" value="2"/>
</dbReference>
<keyword evidence="3" id="KW-0063">Aspartyl esterase</keyword>
<dbReference type="RefSeq" id="WP_203747614.1">
    <property type="nucleotide sequence ID" value="NZ_BAAAUC010000022.1"/>
</dbReference>
<gene>
    <name evidence="9" type="ORF">Acy02nite_62330</name>
</gene>
<dbReference type="InterPro" id="IPR036116">
    <property type="entry name" value="FN3_sf"/>
</dbReference>
<dbReference type="SUPFAM" id="SSF51126">
    <property type="entry name" value="Pectin lyase-like"/>
    <property type="match status" value="5"/>
</dbReference>
<feature type="region of interest" description="Disordered" evidence="7">
    <location>
        <begin position="229"/>
        <end position="248"/>
    </location>
</feature>
<dbReference type="InterPro" id="IPR011050">
    <property type="entry name" value="Pectin_lyase_fold/virulence"/>
</dbReference>
<evidence type="ECO:0000256" key="5">
    <source>
        <dbReference type="ARBA" id="ARBA00023326"/>
    </source>
</evidence>
<comment type="caution">
    <text evidence="9">The sequence shown here is derived from an EMBL/GenBank/DDBJ whole genome shotgun (WGS) entry which is preliminary data.</text>
</comment>
<dbReference type="GO" id="GO:0016798">
    <property type="term" value="F:hydrolase activity, acting on glycosyl bonds"/>
    <property type="evidence" value="ECO:0007669"/>
    <property type="project" value="UniProtKB-KW"/>
</dbReference>
<dbReference type="GO" id="GO:0000272">
    <property type="term" value="P:polysaccharide catabolic process"/>
    <property type="evidence" value="ECO:0007669"/>
    <property type="project" value="UniProtKB-KW"/>
</dbReference>
<evidence type="ECO:0000313" key="10">
    <source>
        <dbReference type="Proteomes" id="UP000619479"/>
    </source>
</evidence>
<dbReference type="PROSITE" id="PS50853">
    <property type="entry name" value="FN3"/>
    <property type="match status" value="11"/>
</dbReference>
<dbReference type="InterPro" id="IPR012334">
    <property type="entry name" value="Pectin_lyas_fold"/>
</dbReference>
<dbReference type="Proteomes" id="UP000619479">
    <property type="component" value="Unassembled WGS sequence"/>
</dbReference>
<feature type="compositionally biased region" description="Polar residues" evidence="7">
    <location>
        <begin position="419"/>
        <end position="430"/>
    </location>
</feature>
<feature type="domain" description="Fibronectin type-III" evidence="8">
    <location>
        <begin position="344"/>
        <end position="440"/>
    </location>
</feature>
<feature type="domain" description="Fibronectin type-III" evidence="8">
    <location>
        <begin position="248"/>
        <end position="343"/>
    </location>
</feature>
<dbReference type="Pfam" id="PF01095">
    <property type="entry name" value="Pectinesterase"/>
    <property type="match status" value="5"/>
</dbReference>
<dbReference type="InterPro" id="IPR006626">
    <property type="entry name" value="PbH1"/>
</dbReference>
<feature type="domain" description="Fibronectin type-III" evidence="8">
    <location>
        <begin position="634"/>
        <end position="732"/>
    </location>
</feature>
<dbReference type="SUPFAM" id="SSF49265">
    <property type="entry name" value="Fibronectin type III"/>
    <property type="match status" value="9"/>
</dbReference>
<feature type="domain" description="Fibronectin type-III" evidence="8">
    <location>
        <begin position="1071"/>
        <end position="1163"/>
    </location>
</feature>
<dbReference type="InterPro" id="IPR013783">
    <property type="entry name" value="Ig-like_fold"/>
</dbReference>
<keyword evidence="2" id="KW-0378">Hydrolase</keyword>
<evidence type="ECO:0000256" key="7">
    <source>
        <dbReference type="SAM" id="MobiDB-lite"/>
    </source>
</evidence>
<dbReference type="PANTHER" id="PTHR31321">
    <property type="entry name" value="ACYL-COA THIOESTER HYDROLASE YBHC-RELATED"/>
    <property type="match status" value="1"/>
</dbReference>
<dbReference type="GO" id="GO:0030599">
    <property type="term" value="F:pectinesterase activity"/>
    <property type="evidence" value="ECO:0007669"/>
    <property type="project" value="InterPro"/>
</dbReference>
<feature type="domain" description="Fibronectin type-III" evidence="8">
    <location>
        <begin position="53"/>
        <end position="145"/>
    </location>
</feature>
<feature type="region of interest" description="Disordered" evidence="7">
    <location>
        <begin position="1398"/>
        <end position="1421"/>
    </location>
</feature>
<feature type="domain" description="Fibronectin type-III" evidence="8">
    <location>
        <begin position="2449"/>
        <end position="2537"/>
    </location>
</feature>
<protein>
    <recommendedName>
        <fullName evidence="8">Fibronectin type-III domain-containing protein</fullName>
    </recommendedName>
</protein>
<dbReference type="InterPro" id="IPR003961">
    <property type="entry name" value="FN3_dom"/>
</dbReference>
<dbReference type="SMART" id="SM00710">
    <property type="entry name" value="PbH1"/>
    <property type="match status" value="7"/>
</dbReference>
<keyword evidence="5" id="KW-0624">Polysaccharide degradation</keyword>
<feature type="domain" description="Fibronectin type-III" evidence="8">
    <location>
        <begin position="1515"/>
        <end position="1612"/>
    </location>
</feature>
<dbReference type="PANTHER" id="PTHR31321:SF57">
    <property type="entry name" value="PECTINESTERASE 53-RELATED"/>
    <property type="match status" value="1"/>
</dbReference>
<comment type="similarity">
    <text evidence="1">Belongs to the pectinesterase family.</text>
</comment>
<dbReference type="InterPro" id="IPR033131">
    <property type="entry name" value="Pectinesterase_Asp_AS"/>
</dbReference>
<evidence type="ECO:0000259" key="8">
    <source>
        <dbReference type="PROSITE" id="PS50853"/>
    </source>
</evidence>
<keyword evidence="5" id="KW-0119">Carbohydrate metabolism</keyword>
<dbReference type="InterPro" id="IPR000070">
    <property type="entry name" value="Pectinesterase_cat"/>
</dbReference>
<dbReference type="GO" id="GO:0042545">
    <property type="term" value="P:cell wall modification"/>
    <property type="evidence" value="ECO:0007669"/>
    <property type="project" value="InterPro"/>
</dbReference>
<dbReference type="Gene3D" id="2.160.20.10">
    <property type="entry name" value="Single-stranded right-handed beta-helix, Pectin lyase-like"/>
    <property type="match status" value="5"/>
</dbReference>
<evidence type="ECO:0000256" key="6">
    <source>
        <dbReference type="PROSITE-ProRule" id="PRU10040"/>
    </source>
</evidence>
<accession>A0A919IN91</accession>
<organism evidence="9 10">
    <name type="scientific">Actinoplanes cyaneus</name>
    <dbReference type="NCBI Taxonomy" id="52696"/>
    <lineage>
        <taxon>Bacteria</taxon>
        <taxon>Bacillati</taxon>
        <taxon>Actinomycetota</taxon>
        <taxon>Actinomycetes</taxon>
        <taxon>Micromonosporales</taxon>
        <taxon>Micromonosporaceae</taxon>
        <taxon>Actinoplanes</taxon>
    </lineage>
</organism>
<feature type="active site" evidence="6">
    <location>
        <position position="908"/>
    </location>
</feature>
<keyword evidence="4" id="KW-0326">Glycosidase</keyword>
<evidence type="ECO:0000256" key="4">
    <source>
        <dbReference type="ARBA" id="ARBA00023295"/>
    </source>
</evidence>
<dbReference type="Pfam" id="PF00041">
    <property type="entry name" value="fn3"/>
    <property type="match status" value="1"/>
</dbReference>
<feature type="domain" description="Fibronectin type-III" evidence="8">
    <location>
        <begin position="442"/>
        <end position="536"/>
    </location>
</feature>
<keyword evidence="10" id="KW-1185">Reference proteome</keyword>
<feature type="domain" description="Fibronectin type-III" evidence="8">
    <location>
        <begin position="2541"/>
        <end position="2634"/>
    </location>
</feature>
<feature type="domain" description="Fibronectin type-III" evidence="8">
    <location>
        <begin position="1953"/>
        <end position="2049"/>
    </location>
</feature>